<dbReference type="Proteomes" id="UP000290288">
    <property type="component" value="Unassembled WGS sequence"/>
</dbReference>
<protein>
    <recommendedName>
        <fullName evidence="3">F-box domain-containing protein</fullName>
    </recommendedName>
</protein>
<reference evidence="1 2" key="1">
    <citation type="submission" date="2019-01" db="EMBL/GenBank/DDBJ databases">
        <title>Draft genome sequence of Psathyrella aberdarensis IHI B618.</title>
        <authorList>
            <person name="Buettner E."/>
            <person name="Kellner H."/>
        </authorList>
    </citation>
    <scope>NUCLEOTIDE SEQUENCE [LARGE SCALE GENOMIC DNA]</scope>
    <source>
        <strain evidence="1 2">IHI B618</strain>
    </source>
</reference>
<keyword evidence="2" id="KW-1185">Reference proteome</keyword>
<dbReference type="Gene3D" id="3.80.10.10">
    <property type="entry name" value="Ribonuclease Inhibitor"/>
    <property type="match status" value="1"/>
</dbReference>
<evidence type="ECO:0008006" key="3">
    <source>
        <dbReference type="Google" id="ProtNLM"/>
    </source>
</evidence>
<gene>
    <name evidence="1" type="ORF">EST38_g5043</name>
</gene>
<dbReference type="STRING" id="2316362.A0A4Q2DNC4"/>
<comment type="caution">
    <text evidence="1">The sequence shown here is derived from an EMBL/GenBank/DDBJ whole genome shotgun (WGS) entry which is preliminary data.</text>
</comment>
<evidence type="ECO:0000313" key="1">
    <source>
        <dbReference type="EMBL" id="RXW20821.1"/>
    </source>
</evidence>
<name>A0A4Q2DNC4_9AGAR</name>
<proteinExistence type="predicted"/>
<organism evidence="1 2">
    <name type="scientific">Candolleomyces aberdarensis</name>
    <dbReference type="NCBI Taxonomy" id="2316362"/>
    <lineage>
        <taxon>Eukaryota</taxon>
        <taxon>Fungi</taxon>
        <taxon>Dikarya</taxon>
        <taxon>Basidiomycota</taxon>
        <taxon>Agaricomycotina</taxon>
        <taxon>Agaricomycetes</taxon>
        <taxon>Agaricomycetidae</taxon>
        <taxon>Agaricales</taxon>
        <taxon>Agaricineae</taxon>
        <taxon>Psathyrellaceae</taxon>
        <taxon>Candolleomyces</taxon>
    </lineage>
</organism>
<dbReference type="AlphaFoldDB" id="A0A4Q2DNC4"/>
<evidence type="ECO:0000313" key="2">
    <source>
        <dbReference type="Proteomes" id="UP000290288"/>
    </source>
</evidence>
<dbReference type="EMBL" id="SDEE01000132">
    <property type="protein sequence ID" value="RXW20821.1"/>
    <property type="molecule type" value="Genomic_DNA"/>
</dbReference>
<dbReference type="InterPro" id="IPR032675">
    <property type="entry name" value="LRR_dom_sf"/>
</dbReference>
<sequence>MLALRADTEPPIPQEISDITISFLKADRASLKNCGLVCRSWLLSSRCYLFQTIELDHSNIDTFSSLVVSTYSTIPPFVRRLKLAPGDRQGHRWFRRILPFLQFFKSVTWIALENLDWTWIKCPARSEFFSCFQSSLTELELKNLDFPMFRDVVDVVCESSSLVTISLTNISWTSGSPPLPLSSPASTDQSGSPRLPELKCPSLKKLIVRDCQIRPIFSWLLSHTSIPVIPSLEVGPISERDTMSFGRYLHSVNKGLLHLRMSFKTGGIDHACYADTRPIPNHSASEEPPIHDLTSQVVDQHQIDLEAAQKLYGPMEDELINLQGGTICDNLASLTGLRTLYLEAFIAHTDVERSSATVWAPRVVLSIKSLHLHTLTLDISLSRAGEVDAHPINWHLFDRILTEGRKERLKRVEVKYGGSIKHDAIKQLISSRWPVCQSTGKLHFISMGRSEAIGGRV</sequence>
<dbReference type="SUPFAM" id="SSF52047">
    <property type="entry name" value="RNI-like"/>
    <property type="match status" value="1"/>
</dbReference>
<dbReference type="OrthoDB" id="2921803at2759"/>
<accession>A0A4Q2DNC4</accession>